<organism evidence="1 2">
    <name type="scientific">Pyropia yezoensis</name>
    <name type="common">Susabi-nori</name>
    <name type="synonym">Porphyra yezoensis</name>
    <dbReference type="NCBI Taxonomy" id="2788"/>
    <lineage>
        <taxon>Eukaryota</taxon>
        <taxon>Rhodophyta</taxon>
        <taxon>Bangiophyceae</taxon>
        <taxon>Bangiales</taxon>
        <taxon>Bangiaceae</taxon>
        <taxon>Pyropia</taxon>
    </lineage>
</organism>
<evidence type="ECO:0000313" key="1">
    <source>
        <dbReference type="EMBL" id="KAK1869468.1"/>
    </source>
</evidence>
<proteinExistence type="predicted"/>
<name>A0ACC3CHA0_PYRYE</name>
<dbReference type="EMBL" id="CM020620">
    <property type="protein sequence ID" value="KAK1869468.1"/>
    <property type="molecule type" value="Genomic_DNA"/>
</dbReference>
<gene>
    <name evidence="1" type="ORF">I4F81_011944</name>
</gene>
<keyword evidence="2" id="KW-1185">Reference proteome</keyword>
<evidence type="ECO:0000313" key="2">
    <source>
        <dbReference type="Proteomes" id="UP000798662"/>
    </source>
</evidence>
<reference evidence="1" key="1">
    <citation type="submission" date="2019-11" db="EMBL/GenBank/DDBJ databases">
        <title>Nori genome reveals adaptations in red seaweeds to the harsh intertidal environment.</title>
        <authorList>
            <person name="Wang D."/>
            <person name="Mao Y."/>
        </authorList>
    </citation>
    <scope>NUCLEOTIDE SEQUENCE</scope>
    <source>
        <tissue evidence="1">Gametophyte</tissue>
    </source>
</reference>
<comment type="caution">
    <text evidence="1">The sequence shown here is derived from an EMBL/GenBank/DDBJ whole genome shotgun (WGS) entry which is preliminary data.</text>
</comment>
<sequence>MFVLDVRGEEYELDGFYYRDDGVKVWNAFIRHVSTVLTAAFGPDGDAAVAAYADLALWVEEMRSPDKAAVTSFPASFGSVKALTEALVTIIFMCSAQHAAVNCSGVVCGYRGEAARVEEESG</sequence>
<dbReference type="Proteomes" id="UP000798662">
    <property type="component" value="Chromosome 3"/>
</dbReference>
<protein>
    <submittedName>
        <fullName evidence="1">Uncharacterized protein</fullName>
    </submittedName>
</protein>
<accession>A0ACC3CHA0</accession>